<dbReference type="Proteomes" id="UP000236379">
    <property type="component" value="Unassembled WGS sequence"/>
</dbReference>
<evidence type="ECO:0000256" key="6">
    <source>
        <dbReference type="SAM" id="Phobius"/>
    </source>
</evidence>
<dbReference type="PANTHER" id="PTHR34820">
    <property type="entry name" value="INNER MEMBRANE PROTEIN YEBZ"/>
    <property type="match status" value="1"/>
</dbReference>
<feature type="transmembrane region" description="Helical" evidence="6">
    <location>
        <begin position="227"/>
        <end position="248"/>
    </location>
</feature>
<gene>
    <name evidence="8" type="ORF">CVO96_18200</name>
</gene>
<evidence type="ECO:0000256" key="2">
    <source>
        <dbReference type="ARBA" id="ARBA00022475"/>
    </source>
</evidence>
<dbReference type="PANTHER" id="PTHR34820:SF4">
    <property type="entry name" value="INNER MEMBRANE PROTEIN YEBZ"/>
    <property type="match status" value="1"/>
</dbReference>
<evidence type="ECO:0000313" key="9">
    <source>
        <dbReference type="Proteomes" id="UP000236379"/>
    </source>
</evidence>
<reference evidence="8 9" key="1">
    <citation type="submission" date="2018-01" db="EMBL/GenBank/DDBJ databases">
        <title>Deinococcus koreensis sp. nov., a radiation-resistant bacterium isolated from river water.</title>
        <authorList>
            <person name="Choi A."/>
        </authorList>
    </citation>
    <scope>NUCLEOTIDE SEQUENCE [LARGE SCALE GENOMIC DNA]</scope>
    <source>
        <strain evidence="8 9">SJW1-2</strain>
    </source>
</reference>
<evidence type="ECO:0000313" key="8">
    <source>
        <dbReference type="EMBL" id="PNY79947.1"/>
    </source>
</evidence>
<evidence type="ECO:0000256" key="3">
    <source>
        <dbReference type="ARBA" id="ARBA00022692"/>
    </source>
</evidence>
<dbReference type="GO" id="GO:0006825">
    <property type="term" value="P:copper ion transport"/>
    <property type="evidence" value="ECO:0007669"/>
    <property type="project" value="InterPro"/>
</dbReference>
<keyword evidence="3 6" id="KW-0812">Transmembrane</keyword>
<evidence type="ECO:0000256" key="5">
    <source>
        <dbReference type="ARBA" id="ARBA00023136"/>
    </source>
</evidence>
<protein>
    <recommendedName>
        <fullName evidence="7">Copper resistance protein D domain-containing protein</fullName>
    </recommendedName>
</protein>
<keyword evidence="2" id="KW-1003">Cell membrane</keyword>
<feature type="transmembrane region" description="Helical" evidence="6">
    <location>
        <begin position="197"/>
        <end position="215"/>
    </location>
</feature>
<feature type="transmembrane region" description="Helical" evidence="6">
    <location>
        <begin position="126"/>
        <end position="147"/>
    </location>
</feature>
<evidence type="ECO:0000259" key="7">
    <source>
        <dbReference type="Pfam" id="PF05425"/>
    </source>
</evidence>
<dbReference type="InterPro" id="IPR008457">
    <property type="entry name" value="Cu-R_CopD_dom"/>
</dbReference>
<keyword evidence="5 6" id="KW-0472">Membrane</keyword>
<comment type="caution">
    <text evidence="8">The sequence shown here is derived from an EMBL/GenBank/DDBJ whole genome shotgun (WGS) entry which is preliminary data.</text>
</comment>
<dbReference type="AlphaFoldDB" id="A0A2K3UTT6"/>
<dbReference type="EMBL" id="PPPD01000002">
    <property type="protein sequence ID" value="PNY79947.1"/>
    <property type="molecule type" value="Genomic_DNA"/>
</dbReference>
<feature type="domain" description="Copper resistance protein D" evidence="7">
    <location>
        <begin position="154"/>
        <end position="245"/>
    </location>
</feature>
<sequence length="263" mass="26659">MLARALLYLGLVLLLGGVFARRRLTPAHPGGRVLAGGLALLGLGVGLSVWSTLSALGFTAPADALEYLTQTTSGWALVVVLIGAALMLSAELTASSAAVLLVAAGITLWGLAGAGHGSAHGPGVRLLHAVHAGAMTVWLGGVLALATLPSADARHAARFTPIATACVLTLGFTGMVATLEHAGRLWGVWDSGYGRVLMVKLALVALALVSALLTRRAFARAAPVRRVLALEVALLIAVLGATATLAGTPPPAEGQMPMEMDGH</sequence>
<proteinExistence type="predicted"/>
<evidence type="ECO:0000256" key="4">
    <source>
        <dbReference type="ARBA" id="ARBA00022989"/>
    </source>
</evidence>
<evidence type="ECO:0000256" key="1">
    <source>
        <dbReference type="ARBA" id="ARBA00004651"/>
    </source>
</evidence>
<accession>A0A2K3UTT6</accession>
<organism evidence="8 9">
    <name type="scientific">Deinococcus koreensis</name>
    <dbReference type="NCBI Taxonomy" id="2054903"/>
    <lineage>
        <taxon>Bacteria</taxon>
        <taxon>Thermotogati</taxon>
        <taxon>Deinococcota</taxon>
        <taxon>Deinococci</taxon>
        <taxon>Deinococcales</taxon>
        <taxon>Deinococcaceae</taxon>
        <taxon>Deinococcus</taxon>
    </lineage>
</organism>
<dbReference type="InterPro" id="IPR032694">
    <property type="entry name" value="CopC/D"/>
</dbReference>
<keyword evidence="4 6" id="KW-1133">Transmembrane helix</keyword>
<dbReference type="Pfam" id="PF05425">
    <property type="entry name" value="CopD"/>
    <property type="match status" value="1"/>
</dbReference>
<feature type="transmembrane region" description="Helical" evidence="6">
    <location>
        <begin position="159"/>
        <end position="177"/>
    </location>
</feature>
<dbReference type="OrthoDB" id="73723at2"/>
<feature type="transmembrane region" description="Helical" evidence="6">
    <location>
        <begin position="36"/>
        <end position="62"/>
    </location>
</feature>
<name>A0A2K3UTT6_9DEIO</name>
<comment type="subcellular location">
    <subcellularLocation>
        <location evidence="1">Cell membrane</location>
        <topology evidence="1">Multi-pass membrane protein</topology>
    </subcellularLocation>
</comment>
<dbReference type="GO" id="GO:0005886">
    <property type="term" value="C:plasma membrane"/>
    <property type="evidence" value="ECO:0007669"/>
    <property type="project" value="UniProtKB-SubCell"/>
</dbReference>
<feature type="transmembrane region" description="Helical" evidence="6">
    <location>
        <begin position="74"/>
        <end position="106"/>
    </location>
</feature>
<keyword evidence="9" id="KW-1185">Reference proteome</keyword>